<sequence>MKVDSNRDTHEHYKGFDIYVRPYTEPGWPEELPISKRFLLKIFQNGKPAPESCPIVVCDCEGPILTIDGFCWYPLSGEREYKVKYKPTGHVICSFGAKVVAEQLPFVSADGRVRRLL</sequence>
<evidence type="ECO:0000313" key="2">
    <source>
        <dbReference type="Proteomes" id="UP001383192"/>
    </source>
</evidence>
<organism evidence="1 2">
    <name type="scientific">Paramarasmius palmivorus</name>
    <dbReference type="NCBI Taxonomy" id="297713"/>
    <lineage>
        <taxon>Eukaryota</taxon>
        <taxon>Fungi</taxon>
        <taxon>Dikarya</taxon>
        <taxon>Basidiomycota</taxon>
        <taxon>Agaricomycotina</taxon>
        <taxon>Agaricomycetes</taxon>
        <taxon>Agaricomycetidae</taxon>
        <taxon>Agaricales</taxon>
        <taxon>Marasmiineae</taxon>
        <taxon>Marasmiaceae</taxon>
        <taxon>Paramarasmius</taxon>
    </lineage>
</organism>
<comment type="caution">
    <text evidence="1">The sequence shown here is derived from an EMBL/GenBank/DDBJ whole genome shotgun (WGS) entry which is preliminary data.</text>
</comment>
<reference evidence="1 2" key="1">
    <citation type="submission" date="2024-01" db="EMBL/GenBank/DDBJ databases">
        <title>A draft genome for a cacao thread blight-causing isolate of Paramarasmius palmivorus.</title>
        <authorList>
            <person name="Baruah I.K."/>
            <person name="Bukari Y."/>
            <person name="Amoako-Attah I."/>
            <person name="Meinhardt L.W."/>
            <person name="Bailey B.A."/>
            <person name="Cohen S.P."/>
        </authorList>
    </citation>
    <scope>NUCLEOTIDE SEQUENCE [LARGE SCALE GENOMIC DNA]</scope>
    <source>
        <strain evidence="1 2">GH-12</strain>
    </source>
</reference>
<dbReference type="Proteomes" id="UP001383192">
    <property type="component" value="Unassembled WGS sequence"/>
</dbReference>
<proteinExistence type="predicted"/>
<accession>A0AAW0BQV2</accession>
<protein>
    <submittedName>
        <fullName evidence="1">Uncharacterized protein</fullName>
    </submittedName>
</protein>
<dbReference type="AlphaFoldDB" id="A0AAW0BQV2"/>
<evidence type="ECO:0000313" key="1">
    <source>
        <dbReference type="EMBL" id="KAK7028863.1"/>
    </source>
</evidence>
<name>A0AAW0BQV2_9AGAR</name>
<gene>
    <name evidence="1" type="ORF">VNI00_014876</name>
</gene>
<keyword evidence="2" id="KW-1185">Reference proteome</keyword>
<dbReference type="EMBL" id="JAYKXP010000088">
    <property type="protein sequence ID" value="KAK7028863.1"/>
    <property type="molecule type" value="Genomic_DNA"/>
</dbReference>